<dbReference type="CDD" id="cd04301">
    <property type="entry name" value="NAT_SF"/>
    <property type="match status" value="1"/>
</dbReference>
<dbReference type="Gene3D" id="3.40.630.30">
    <property type="match status" value="1"/>
</dbReference>
<dbReference type="Proteomes" id="UP000640786">
    <property type="component" value="Unassembled WGS sequence"/>
</dbReference>
<organism evidence="2 3">
    <name type="scientific">Psychrobacillus faecigallinarum</name>
    <dbReference type="NCBI Taxonomy" id="2762235"/>
    <lineage>
        <taxon>Bacteria</taxon>
        <taxon>Bacillati</taxon>
        <taxon>Bacillota</taxon>
        <taxon>Bacilli</taxon>
        <taxon>Bacillales</taxon>
        <taxon>Bacillaceae</taxon>
        <taxon>Psychrobacillus</taxon>
    </lineage>
</organism>
<gene>
    <name evidence="2" type="ORF">H9650_10220</name>
</gene>
<proteinExistence type="predicted"/>
<sequence length="288" mass="32574">MEIKTLAKCTLDEITEAWNKGFEGYLLPATMDTHSLIKKIVGEELSTDFSIVGFMEGKPVGIILTGMREDGGEKVAWNGGTGVAPSYRGKGAAIKMMEALFEIYRKNNVSTATLEALEKNERAIALYKKLGYEVKDYLLFISKQIKSDEFPLQNNKWTMEAVLPEQLAKIDFYTSNIPWQCQWQSLKHGESFVVKDQLGGSVGYGLYKKVINAEGKVEKVNIYDLNYQPEKINSTEFTRKFISYLAASMENSIELSTFNFPSNNPLAEVLMEIGFEKKIVQVYMEKLM</sequence>
<dbReference type="RefSeq" id="WP_191697120.1">
    <property type="nucleotide sequence ID" value="NZ_JACSQO010000004.1"/>
</dbReference>
<keyword evidence="3" id="KW-1185">Reference proteome</keyword>
<evidence type="ECO:0000313" key="2">
    <source>
        <dbReference type="EMBL" id="MBD7944491.1"/>
    </source>
</evidence>
<dbReference type="SUPFAM" id="SSF55729">
    <property type="entry name" value="Acyl-CoA N-acyltransferases (Nat)"/>
    <property type="match status" value="1"/>
</dbReference>
<evidence type="ECO:0000259" key="1">
    <source>
        <dbReference type="PROSITE" id="PS51186"/>
    </source>
</evidence>
<dbReference type="EMBL" id="JACSQO010000004">
    <property type="protein sequence ID" value="MBD7944491.1"/>
    <property type="molecule type" value="Genomic_DNA"/>
</dbReference>
<dbReference type="PANTHER" id="PTHR43617">
    <property type="entry name" value="L-AMINO ACID N-ACETYLTRANSFERASE"/>
    <property type="match status" value="1"/>
</dbReference>
<dbReference type="PROSITE" id="PS51186">
    <property type="entry name" value="GNAT"/>
    <property type="match status" value="1"/>
</dbReference>
<dbReference type="InterPro" id="IPR050276">
    <property type="entry name" value="MshD_Acetyltransferase"/>
</dbReference>
<accession>A0ABR8R9K2</accession>
<dbReference type="PANTHER" id="PTHR43617:SF22">
    <property type="entry name" value="L-AMINO ACID N-ACETYLTRANSFERASE AAAT"/>
    <property type="match status" value="1"/>
</dbReference>
<feature type="domain" description="N-acetyltransferase" evidence="1">
    <location>
        <begin position="1"/>
        <end position="157"/>
    </location>
</feature>
<dbReference type="InterPro" id="IPR016181">
    <property type="entry name" value="Acyl_CoA_acyltransferase"/>
</dbReference>
<dbReference type="InterPro" id="IPR000182">
    <property type="entry name" value="GNAT_dom"/>
</dbReference>
<name>A0ABR8R9K2_9BACI</name>
<dbReference type="Pfam" id="PF00583">
    <property type="entry name" value="Acetyltransf_1"/>
    <property type="match status" value="1"/>
</dbReference>
<reference evidence="2 3" key="1">
    <citation type="submission" date="2020-08" db="EMBL/GenBank/DDBJ databases">
        <title>A Genomic Blueprint of the Chicken Gut Microbiome.</title>
        <authorList>
            <person name="Gilroy R."/>
            <person name="Ravi A."/>
            <person name="Getino M."/>
            <person name="Pursley I."/>
            <person name="Horton D.L."/>
            <person name="Alikhan N.-F."/>
            <person name="Baker D."/>
            <person name="Gharbi K."/>
            <person name="Hall N."/>
            <person name="Watson M."/>
            <person name="Adriaenssens E.M."/>
            <person name="Foster-Nyarko E."/>
            <person name="Jarju S."/>
            <person name="Secka A."/>
            <person name="Antonio M."/>
            <person name="Oren A."/>
            <person name="Chaudhuri R."/>
            <person name="La Ragione R.M."/>
            <person name="Hildebrand F."/>
            <person name="Pallen M.J."/>
        </authorList>
    </citation>
    <scope>NUCLEOTIDE SEQUENCE [LARGE SCALE GENOMIC DNA]</scope>
    <source>
        <strain evidence="2 3">Sa2BUA9</strain>
    </source>
</reference>
<evidence type="ECO:0000313" key="3">
    <source>
        <dbReference type="Proteomes" id="UP000640786"/>
    </source>
</evidence>
<protein>
    <submittedName>
        <fullName evidence="2">GNAT family N-acetyltransferase</fullName>
    </submittedName>
</protein>
<comment type="caution">
    <text evidence="2">The sequence shown here is derived from an EMBL/GenBank/DDBJ whole genome shotgun (WGS) entry which is preliminary data.</text>
</comment>